<name>A0ACC3C5N8_PYRYE</name>
<dbReference type="EMBL" id="CM020619">
    <property type="protein sequence ID" value="KAK1865606.1"/>
    <property type="molecule type" value="Genomic_DNA"/>
</dbReference>
<gene>
    <name evidence="1" type="ORF">I4F81_008135</name>
</gene>
<comment type="caution">
    <text evidence="1">The sequence shown here is derived from an EMBL/GenBank/DDBJ whole genome shotgun (WGS) entry which is preliminary data.</text>
</comment>
<keyword evidence="2" id="KW-1185">Reference proteome</keyword>
<dbReference type="Proteomes" id="UP000798662">
    <property type="component" value="Chromosome 2"/>
</dbReference>
<proteinExistence type="predicted"/>
<evidence type="ECO:0000313" key="2">
    <source>
        <dbReference type="Proteomes" id="UP000798662"/>
    </source>
</evidence>
<reference evidence="1" key="1">
    <citation type="submission" date="2019-11" db="EMBL/GenBank/DDBJ databases">
        <title>Nori genome reveals adaptations in red seaweeds to the harsh intertidal environment.</title>
        <authorList>
            <person name="Wang D."/>
            <person name="Mao Y."/>
        </authorList>
    </citation>
    <scope>NUCLEOTIDE SEQUENCE</scope>
    <source>
        <tissue evidence="1">Gametophyte</tissue>
    </source>
</reference>
<organism evidence="1 2">
    <name type="scientific">Pyropia yezoensis</name>
    <name type="common">Susabi-nori</name>
    <name type="synonym">Porphyra yezoensis</name>
    <dbReference type="NCBI Taxonomy" id="2788"/>
    <lineage>
        <taxon>Eukaryota</taxon>
        <taxon>Rhodophyta</taxon>
        <taxon>Bangiophyceae</taxon>
        <taxon>Bangiales</taxon>
        <taxon>Bangiaceae</taxon>
        <taxon>Pyropia</taxon>
    </lineage>
</organism>
<evidence type="ECO:0000313" key="1">
    <source>
        <dbReference type="EMBL" id="KAK1865606.1"/>
    </source>
</evidence>
<accession>A0ACC3C5N8</accession>
<protein>
    <submittedName>
        <fullName evidence="1">Uncharacterized protein</fullName>
    </submittedName>
</protein>
<sequence>MGGILPTSRAVHPVGQPTAGLANQRARWLWTQDPFSPPSIARKVIAAPVDALASVHLASSEARGASLGGGGAPPAQPTAAGSTAASTTTKAVEIDQVAANVSALAASCEDVKRELGIVPDAVSGASAKLRTHGKTLETYGSILSGLTNSITKLTSVVASQLPKAPAGEEGGEDLDTVLANLLADAEDGGDPHGAAKVPRVGSAADVKHASNEEEARVFLECDINQPTEQRGGGSKARSSSSSSEDVSGSKQKKAGPTIVHAGSLSSAVQPHLVEAIKKKFIAAFFVAIGLNINTVTLIGVLQWLAKNKYTASEVGRKAVCDGVKAMFAYLGVRDRELDDDVGSGTVLSI</sequence>